<protein>
    <recommendedName>
        <fullName evidence="7">DEK C-terminal domain-containing protein</fullName>
    </recommendedName>
</protein>
<dbReference type="Gene3D" id="3.30.559.10">
    <property type="entry name" value="Chloramphenicol acetyltransferase-like domain"/>
    <property type="match status" value="2"/>
</dbReference>
<evidence type="ECO:0000256" key="1">
    <source>
        <dbReference type="ARBA" id="ARBA00009861"/>
    </source>
</evidence>
<dbReference type="FunFam" id="3.30.559.10:FF:000015">
    <property type="entry name" value="Spermidine hydroxycinnamoyl transferase"/>
    <property type="match status" value="1"/>
</dbReference>
<dbReference type="GO" id="GO:0042393">
    <property type="term" value="F:histone binding"/>
    <property type="evidence" value="ECO:0007669"/>
    <property type="project" value="TreeGrafter"/>
</dbReference>
<dbReference type="GO" id="GO:0006325">
    <property type="term" value="P:chromatin organization"/>
    <property type="evidence" value="ECO:0007669"/>
    <property type="project" value="InterPro"/>
</dbReference>
<feature type="compositionally biased region" description="Basic and acidic residues" evidence="4">
    <location>
        <begin position="424"/>
        <end position="441"/>
    </location>
</feature>
<feature type="compositionally biased region" description="Basic residues" evidence="4">
    <location>
        <begin position="412"/>
        <end position="423"/>
    </location>
</feature>
<evidence type="ECO:0000256" key="4">
    <source>
        <dbReference type="SAM" id="MobiDB-lite"/>
    </source>
</evidence>
<feature type="compositionally biased region" description="Basic residues" evidence="4">
    <location>
        <begin position="289"/>
        <end position="298"/>
    </location>
</feature>
<dbReference type="GO" id="GO:2000779">
    <property type="term" value="P:regulation of double-strand break repair"/>
    <property type="evidence" value="ECO:0007669"/>
    <property type="project" value="TreeGrafter"/>
</dbReference>
<evidence type="ECO:0000256" key="3">
    <source>
        <dbReference type="ARBA" id="ARBA00023315"/>
    </source>
</evidence>
<sequence>MATETLEEKRSEVESPAKEEVGVGDAPKEKEIEKEETDSPINDGGEKKKEVEEDEAKDGELEEKDEDEGKESAEEKENEEKDEEEGKESAEEKEEEEGIGSKKSSEKETPTSDRPTRERKKVERFSLSTPMRSTPSKSVSIEKGSGTPLREIPNVAYKLSKRKADDNLMLLHTILYGKKAKGQMVKKNIGQFSGFVWSEKEEEKQRGRAKEKLDKCTKEKLIFFCDVLDIPINRSNIKKEELAVKVLEFLESPKASRDVILADREKQAKKRKSTQKRGKSGESSDTPAKRKRQTKKRDHPSETEEGKDEGASDSEGNKDTDDEDDAAAEEETDHEETESEDEKDKAEDEKPFDKRSSSKKTEEESSGTKGKEQASAKGSKKSGENSSKKGAKSTSSSNKKQKVDHEESSKEKSKKQSSKPRAKGSKEKGNATKKGKAEPTKEQMLAVVSKILKEVDFNTELFFLKHFLFVITSGDHFGVDLSHRKPEVKEVITDAINDMTDEEEDEEEKSEAGSDKEKEEEKDKEEDDEEEQAEAESDKVKEEEKLIVSRKQPVLVSPATETPKGLHYLSNLDQNIAIIVKTFYYFKSNSRSNEESADVIKKSLSEVLVHYYPAAGRLVISPEGKIAVNCTGEGVVVVEAVANCGIEKIKKAISEIDQPETLEKLVYDVPGATNILEIPPVVVQVTNFKCGGFVLGLGMNHNMFDGIAAMEFLNSWAETARGLPLSVPPFLDRTLLRPRTPPKIDFPHNEFEEIDDISGTGKLYSDEKVVYKSFLFGPEKLEKLKIMAETRSTTFQTLTGFLWRARCQALGLKPDQRIKLLFAADGRPRFVPELPKGYSGNGIVFTYSVTTAGEVTLNPLSHSVGLVKRAVEMVNDGFMRSAIDYFEVTRARPSLTATLLITSWAKLSFHTKDFGWGEPIVSGPVGLPEKEVILFLPCGSDTKSINVLLGLPGSAMKVFEGLMDI</sequence>
<gene>
    <name evidence="5" type="ORF">EUTSA_v10003601mg</name>
</gene>
<dbReference type="AlphaFoldDB" id="V4KVZ6"/>
<dbReference type="Gramene" id="ESQ31548">
    <property type="protein sequence ID" value="ESQ31548"/>
    <property type="gene ID" value="EUTSA_v10003601mg"/>
</dbReference>
<dbReference type="GO" id="GO:0005634">
    <property type="term" value="C:nucleus"/>
    <property type="evidence" value="ECO:0007669"/>
    <property type="project" value="TreeGrafter"/>
</dbReference>
<keyword evidence="3" id="KW-0012">Acyltransferase</keyword>
<evidence type="ECO:0000256" key="2">
    <source>
        <dbReference type="ARBA" id="ARBA00022679"/>
    </source>
</evidence>
<dbReference type="Proteomes" id="UP000030689">
    <property type="component" value="Unassembled WGS sequence"/>
</dbReference>
<feature type="compositionally biased region" description="Basic and acidic residues" evidence="4">
    <location>
        <begin position="299"/>
        <end position="319"/>
    </location>
</feature>
<dbReference type="FunFam" id="3.30.559.10:FF:000008">
    <property type="entry name" value="Tryptamine hydroxycinnamoyl transferase"/>
    <property type="match status" value="1"/>
</dbReference>
<reference evidence="5 6" key="1">
    <citation type="journal article" date="2013" name="Front. Plant Sci.">
        <title>The Reference Genome of the Halophytic Plant Eutrema salsugineum.</title>
        <authorList>
            <person name="Yang R."/>
            <person name="Jarvis D.E."/>
            <person name="Chen H."/>
            <person name="Beilstein M.A."/>
            <person name="Grimwood J."/>
            <person name="Jenkins J."/>
            <person name="Shu S."/>
            <person name="Prochnik S."/>
            <person name="Xin M."/>
            <person name="Ma C."/>
            <person name="Schmutz J."/>
            <person name="Wing R.A."/>
            <person name="Mitchell-Olds T."/>
            <person name="Schumaker K.S."/>
            <person name="Wang X."/>
        </authorList>
    </citation>
    <scope>NUCLEOTIDE SEQUENCE [LARGE SCALE GENOMIC DNA]</scope>
</reference>
<keyword evidence="6" id="KW-1185">Reference proteome</keyword>
<dbReference type="GO" id="GO:0003677">
    <property type="term" value="F:DNA binding"/>
    <property type="evidence" value="ECO:0007669"/>
    <property type="project" value="InterPro"/>
</dbReference>
<dbReference type="PANTHER" id="PTHR13468:SF10">
    <property type="entry name" value="DEK DOMAIN-CONTAINING CHROMATIN-ASSOCIATED PROTEIN 2"/>
    <property type="match status" value="1"/>
</dbReference>
<feature type="region of interest" description="Disordered" evidence="4">
    <location>
        <begin position="260"/>
        <end position="442"/>
    </location>
</feature>
<feature type="compositionally biased region" description="Basic residues" evidence="4">
    <location>
        <begin position="267"/>
        <end position="278"/>
    </location>
</feature>
<dbReference type="GO" id="GO:0016747">
    <property type="term" value="F:acyltransferase activity, transferring groups other than amino-acyl groups"/>
    <property type="evidence" value="ECO:0007669"/>
    <property type="project" value="UniProtKB-ARBA"/>
</dbReference>
<feature type="compositionally biased region" description="Basic and acidic residues" evidence="4">
    <location>
        <begin position="401"/>
        <end position="411"/>
    </location>
</feature>
<feature type="compositionally biased region" description="Basic and acidic residues" evidence="4">
    <location>
        <begin position="99"/>
        <end position="124"/>
    </location>
</feature>
<evidence type="ECO:0008006" key="7">
    <source>
        <dbReference type="Google" id="ProtNLM"/>
    </source>
</evidence>
<feature type="compositionally biased region" description="Acidic residues" evidence="4">
    <location>
        <begin position="499"/>
        <end position="509"/>
    </location>
</feature>
<feature type="compositionally biased region" description="Acidic residues" evidence="4">
    <location>
        <begin position="80"/>
        <end position="98"/>
    </location>
</feature>
<name>V4KVZ6_EUTSA</name>
<organism evidence="5 6">
    <name type="scientific">Eutrema salsugineum</name>
    <name type="common">Saltwater cress</name>
    <name type="synonym">Sisymbrium salsugineum</name>
    <dbReference type="NCBI Taxonomy" id="72664"/>
    <lineage>
        <taxon>Eukaryota</taxon>
        <taxon>Viridiplantae</taxon>
        <taxon>Streptophyta</taxon>
        <taxon>Embryophyta</taxon>
        <taxon>Tracheophyta</taxon>
        <taxon>Spermatophyta</taxon>
        <taxon>Magnoliopsida</taxon>
        <taxon>eudicotyledons</taxon>
        <taxon>Gunneridae</taxon>
        <taxon>Pentapetalae</taxon>
        <taxon>rosids</taxon>
        <taxon>malvids</taxon>
        <taxon>Brassicales</taxon>
        <taxon>Brassicaceae</taxon>
        <taxon>Eutremeae</taxon>
        <taxon>Eutrema</taxon>
    </lineage>
</organism>
<feature type="compositionally biased region" description="Acidic residues" evidence="4">
    <location>
        <begin position="52"/>
        <end position="69"/>
    </location>
</feature>
<dbReference type="InterPro" id="IPR023213">
    <property type="entry name" value="CAT-like_dom_sf"/>
</dbReference>
<feature type="compositionally biased region" description="Basic and acidic residues" evidence="4">
    <location>
        <begin position="342"/>
        <end position="363"/>
    </location>
</feature>
<dbReference type="EMBL" id="KI517748">
    <property type="protein sequence ID" value="ESQ31548.1"/>
    <property type="molecule type" value="Genomic_DNA"/>
</dbReference>
<dbReference type="eggNOG" id="KOG2266">
    <property type="taxonomic scope" value="Eukaryota"/>
</dbReference>
<feature type="compositionally biased region" description="Acidic residues" evidence="4">
    <location>
        <begin position="522"/>
        <end position="535"/>
    </location>
</feature>
<accession>V4KVZ6</accession>
<feature type="region of interest" description="Disordered" evidence="4">
    <location>
        <begin position="1"/>
        <end position="145"/>
    </location>
</feature>
<feature type="compositionally biased region" description="Acidic residues" evidence="4">
    <location>
        <begin position="320"/>
        <end position="341"/>
    </location>
</feature>
<feature type="region of interest" description="Disordered" evidence="4">
    <location>
        <begin position="497"/>
        <end position="544"/>
    </location>
</feature>
<evidence type="ECO:0000313" key="5">
    <source>
        <dbReference type="EMBL" id="ESQ31548.1"/>
    </source>
</evidence>
<evidence type="ECO:0000313" key="6">
    <source>
        <dbReference type="Proteomes" id="UP000030689"/>
    </source>
</evidence>
<keyword evidence="2" id="KW-0808">Transferase</keyword>
<dbReference type="PANTHER" id="PTHR13468">
    <property type="entry name" value="DEK PROTEIN"/>
    <property type="match status" value="1"/>
</dbReference>
<dbReference type="Gene3D" id="1.10.10.60">
    <property type="entry name" value="Homeodomain-like"/>
    <property type="match status" value="1"/>
</dbReference>
<dbReference type="KEGG" id="eus:EUTSA_v10003601mg"/>
<feature type="compositionally biased region" description="Polar residues" evidence="4">
    <location>
        <begin position="126"/>
        <end position="139"/>
    </location>
</feature>
<dbReference type="OMA" id="WGEDKER"/>
<feature type="compositionally biased region" description="Basic and acidic residues" evidence="4">
    <location>
        <begin position="70"/>
        <end position="79"/>
    </location>
</feature>
<feature type="compositionally biased region" description="Basic and acidic residues" evidence="4">
    <location>
        <begin position="510"/>
        <end position="521"/>
    </location>
</feature>
<dbReference type="Pfam" id="PF02458">
    <property type="entry name" value="Transferase"/>
    <property type="match status" value="1"/>
</dbReference>
<feature type="compositionally biased region" description="Basic and acidic residues" evidence="4">
    <location>
        <begin position="1"/>
        <end position="33"/>
    </location>
</feature>
<dbReference type="InterPro" id="IPR044198">
    <property type="entry name" value="DEK"/>
</dbReference>
<proteinExistence type="inferred from homology"/>
<comment type="similarity">
    <text evidence="1">Belongs to the plant acyltransferase family.</text>
</comment>